<proteinExistence type="predicted"/>
<evidence type="ECO:0000313" key="1">
    <source>
        <dbReference type="EMBL" id="PSL52077.1"/>
    </source>
</evidence>
<dbReference type="EMBL" id="PYAX01000015">
    <property type="protein sequence ID" value="PSL52077.1"/>
    <property type="molecule type" value="Genomic_DNA"/>
</dbReference>
<name>A0A2P8I0T3_SACCR</name>
<gene>
    <name evidence="1" type="ORF">B0I31_11529</name>
</gene>
<comment type="caution">
    <text evidence="1">The sequence shown here is derived from an EMBL/GenBank/DDBJ whole genome shotgun (WGS) entry which is preliminary data.</text>
</comment>
<dbReference type="Proteomes" id="UP000241118">
    <property type="component" value="Unassembled WGS sequence"/>
</dbReference>
<organism evidence="1 2">
    <name type="scientific">Saccharothrix carnea</name>
    <dbReference type="NCBI Taxonomy" id="1280637"/>
    <lineage>
        <taxon>Bacteria</taxon>
        <taxon>Bacillati</taxon>
        <taxon>Actinomycetota</taxon>
        <taxon>Actinomycetes</taxon>
        <taxon>Pseudonocardiales</taxon>
        <taxon>Pseudonocardiaceae</taxon>
        <taxon>Saccharothrix</taxon>
    </lineage>
</organism>
<dbReference type="Gene3D" id="3.40.390.10">
    <property type="entry name" value="Collagenase (Catalytic Domain)"/>
    <property type="match status" value="1"/>
</dbReference>
<evidence type="ECO:0000313" key="2">
    <source>
        <dbReference type="Proteomes" id="UP000241118"/>
    </source>
</evidence>
<evidence type="ECO:0008006" key="3">
    <source>
        <dbReference type="Google" id="ProtNLM"/>
    </source>
</evidence>
<reference evidence="1 2" key="1">
    <citation type="submission" date="2018-03" db="EMBL/GenBank/DDBJ databases">
        <title>Genomic Encyclopedia of Type Strains, Phase III (KMG-III): the genomes of soil and plant-associated and newly described type strains.</title>
        <authorList>
            <person name="Whitman W."/>
        </authorList>
    </citation>
    <scope>NUCLEOTIDE SEQUENCE [LARGE SCALE GENOMIC DNA]</scope>
    <source>
        <strain evidence="1 2">CGMCC 4.7097</strain>
    </source>
</reference>
<protein>
    <recommendedName>
        <fullName evidence="3">Astacin (Peptidase family M12A)</fullName>
    </recommendedName>
</protein>
<dbReference type="SUPFAM" id="SSF55486">
    <property type="entry name" value="Metalloproteases ('zincins'), catalytic domain"/>
    <property type="match status" value="1"/>
</dbReference>
<sequence>MNAQGNDVVLESLPDAVVAAMEVRDGWRKRKGQEEGLEFLISDLARWRPGSTVRVAFLDGDDALHKDIAEATGQITDACDLRLDFGESGGRYRRWKTTDTTYAAEIRVSFDKGGFWSLVGTDSTDRTISDPLNGIGGGPGQRSLNLGGFATRKPDRWQGTVRHEFLHALAFHHAHQNLRGSCQDEFRWEDDPGYVPTRDDRGVFVPDPAGRRPGIYTYLGGQPNNWPRSKVDHNLRTVESPDVIAGPFDPKSVMLYRFQPFFYKSDPSACAPAGDGLNLSEGDKRGLDLLYPHTEADVHRLRERATAALQALTGEEGNGSRSAFEQRVVDLLGDW</sequence>
<dbReference type="GO" id="GO:0008237">
    <property type="term" value="F:metallopeptidase activity"/>
    <property type="evidence" value="ECO:0007669"/>
    <property type="project" value="InterPro"/>
</dbReference>
<accession>A0A2P8I0T3</accession>
<dbReference type="InterPro" id="IPR024079">
    <property type="entry name" value="MetalloPept_cat_dom_sf"/>
</dbReference>
<dbReference type="AlphaFoldDB" id="A0A2P8I0T3"/>
<keyword evidence="2" id="KW-1185">Reference proteome</keyword>